<dbReference type="Pfam" id="PF00120">
    <property type="entry name" value="Gln-synt_C"/>
    <property type="match status" value="1"/>
</dbReference>
<feature type="domain" description="GS catalytic" evidence="6">
    <location>
        <begin position="106"/>
        <end position="441"/>
    </location>
</feature>
<dbReference type="SMART" id="SM01230">
    <property type="entry name" value="Gln-synt_C"/>
    <property type="match status" value="1"/>
</dbReference>
<dbReference type="InterPro" id="IPR027303">
    <property type="entry name" value="Gln_synth_gly_rich_site"/>
</dbReference>
<keyword evidence="3" id="KW-0460">Magnesium</keyword>
<dbReference type="AlphaFoldDB" id="A0AAJ1UBM8"/>
<evidence type="ECO:0000256" key="2">
    <source>
        <dbReference type="ARBA" id="ARBA00022598"/>
    </source>
</evidence>
<dbReference type="PANTHER" id="PTHR43785:SF12">
    <property type="entry name" value="TYPE-1 GLUTAMINE SYNTHETASE 2"/>
    <property type="match status" value="1"/>
</dbReference>
<comment type="similarity">
    <text evidence="4 5">Belongs to the glutamine synthetase family.</text>
</comment>
<dbReference type="InterPro" id="IPR014746">
    <property type="entry name" value="Gln_synth/guanido_kin_cat_dom"/>
</dbReference>
<dbReference type="GO" id="GO:0006542">
    <property type="term" value="P:glutamine biosynthetic process"/>
    <property type="evidence" value="ECO:0007669"/>
    <property type="project" value="InterPro"/>
</dbReference>
<comment type="caution">
    <text evidence="7">The sequence shown here is derived from an EMBL/GenBank/DDBJ whole genome shotgun (WGS) entry which is preliminary data.</text>
</comment>
<sequence length="441" mass="47675">MDLLHLQTFRVAAADLNGQMRGKRLPASAAAKLSEGTVRMPYSVLNVDIWGADIEGSPLVFESGDADGILLPTERGALPMPWLANRSALVPMWMFHPDGRPFEGDPRHALNTVLERYAERGWNVHAGIEMEFYLVDDTGEMPLPPINPLSGRPLHGEAILSLRQLDAFDGFFTELYEACALMDIPAQSAISEAGLGQFEIDLSHTGAMRAADDAWLFKALVRGLARKHGMAASFMAKPFAAQAGSGMHVHFSVLDGEGRNVFDDGGPRGTDTLRHAVAGCLRGLESATLIFAPHGPSYARFEPGSHAPVSAVWAYDNRTAALRIPSSPPKARRIEHRVAGGDINPYLVLATILGQALIGIEEGTPPPAPIEGNAYDADDAPLPGLCDTWTSAVEAFSTSDLMRRVLPPELIANLTLTKQQEIARLADVPPEAHWKIYLETA</sequence>
<evidence type="ECO:0000259" key="6">
    <source>
        <dbReference type="PROSITE" id="PS51987"/>
    </source>
</evidence>
<reference evidence="7" key="2">
    <citation type="submission" date="2023-04" db="EMBL/GenBank/DDBJ databases">
        <title>'Rhodoalgimonas zhirmunskyi' gen. nov., isolated from a red alga.</title>
        <authorList>
            <person name="Nedashkovskaya O.I."/>
            <person name="Otstavnykh N.Y."/>
            <person name="Bystritskaya E.P."/>
            <person name="Balabanova L.A."/>
            <person name="Isaeva M.P."/>
        </authorList>
    </citation>
    <scope>NUCLEOTIDE SEQUENCE</scope>
    <source>
        <strain evidence="7">10Alg 79</strain>
    </source>
</reference>
<protein>
    <submittedName>
        <fullName evidence="7">Glutamine synthetase family protein</fullName>
    </submittedName>
</protein>
<dbReference type="GO" id="GO:0004356">
    <property type="term" value="F:glutamine synthetase activity"/>
    <property type="evidence" value="ECO:0007669"/>
    <property type="project" value="InterPro"/>
</dbReference>
<evidence type="ECO:0000256" key="1">
    <source>
        <dbReference type="ARBA" id="ARBA00001946"/>
    </source>
</evidence>
<dbReference type="InterPro" id="IPR036651">
    <property type="entry name" value="Gln_synt_N_sf"/>
</dbReference>
<evidence type="ECO:0000256" key="4">
    <source>
        <dbReference type="PROSITE-ProRule" id="PRU01331"/>
    </source>
</evidence>
<organism evidence="7 8">
    <name type="scientific">Rhodalgimonas zhirmunskyi</name>
    <dbReference type="NCBI Taxonomy" id="2964767"/>
    <lineage>
        <taxon>Bacteria</taxon>
        <taxon>Pseudomonadati</taxon>
        <taxon>Pseudomonadota</taxon>
        <taxon>Alphaproteobacteria</taxon>
        <taxon>Rhodobacterales</taxon>
        <taxon>Roseobacteraceae</taxon>
        <taxon>Rhodalgimonas</taxon>
    </lineage>
</organism>
<dbReference type="PANTHER" id="PTHR43785">
    <property type="entry name" value="GAMMA-GLUTAMYLPUTRESCINE SYNTHETASE"/>
    <property type="match status" value="1"/>
</dbReference>
<dbReference type="InterPro" id="IPR008146">
    <property type="entry name" value="Gln_synth_cat_dom"/>
</dbReference>
<dbReference type="PROSITE" id="PS51987">
    <property type="entry name" value="GS_CATALYTIC"/>
    <property type="match status" value="1"/>
</dbReference>
<proteinExistence type="inferred from homology"/>
<accession>A0AAJ1UBM8</accession>
<dbReference type="SUPFAM" id="SSF55931">
    <property type="entry name" value="Glutamine synthetase/guanido kinase"/>
    <property type="match status" value="1"/>
</dbReference>
<evidence type="ECO:0000256" key="5">
    <source>
        <dbReference type="RuleBase" id="RU000384"/>
    </source>
</evidence>
<keyword evidence="2" id="KW-0436">Ligase</keyword>
<dbReference type="Proteomes" id="UP001227162">
    <property type="component" value="Unassembled WGS sequence"/>
</dbReference>
<evidence type="ECO:0000256" key="3">
    <source>
        <dbReference type="ARBA" id="ARBA00022842"/>
    </source>
</evidence>
<dbReference type="SUPFAM" id="SSF54368">
    <property type="entry name" value="Glutamine synthetase, N-terminal domain"/>
    <property type="match status" value="1"/>
</dbReference>
<gene>
    <name evidence="7" type="ORF">NOI20_03740</name>
</gene>
<dbReference type="RefSeq" id="WP_317624809.1">
    <property type="nucleotide sequence ID" value="NZ_JANFFA010000001.1"/>
</dbReference>
<evidence type="ECO:0000313" key="7">
    <source>
        <dbReference type="EMBL" id="MDQ2093212.1"/>
    </source>
</evidence>
<dbReference type="GO" id="GO:0006598">
    <property type="term" value="P:polyamine catabolic process"/>
    <property type="evidence" value="ECO:0007669"/>
    <property type="project" value="TreeGrafter"/>
</dbReference>
<keyword evidence="8" id="KW-1185">Reference proteome</keyword>
<name>A0AAJ1UBM8_9RHOB</name>
<evidence type="ECO:0000313" key="8">
    <source>
        <dbReference type="Proteomes" id="UP001227162"/>
    </source>
</evidence>
<reference evidence="7" key="1">
    <citation type="submission" date="2022-07" db="EMBL/GenBank/DDBJ databases">
        <authorList>
            <person name="Otstavnykh N."/>
            <person name="Isaeva M."/>
            <person name="Bystritskaya E."/>
        </authorList>
    </citation>
    <scope>NUCLEOTIDE SEQUENCE</scope>
    <source>
        <strain evidence="7">10Alg 79</strain>
    </source>
</reference>
<dbReference type="EMBL" id="JANFFA010000001">
    <property type="protein sequence ID" value="MDQ2093212.1"/>
    <property type="molecule type" value="Genomic_DNA"/>
</dbReference>
<dbReference type="Gene3D" id="3.30.590.10">
    <property type="entry name" value="Glutamine synthetase/guanido kinase, catalytic domain"/>
    <property type="match status" value="1"/>
</dbReference>
<dbReference type="PROSITE" id="PS00181">
    <property type="entry name" value="GLNA_ATP"/>
    <property type="match status" value="1"/>
</dbReference>
<dbReference type="Gene3D" id="3.10.20.70">
    <property type="entry name" value="Glutamine synthetase, N-terminal domain"/>
    <property type="match status" value="1"/>
</dbReference>
<comment type="cofactor">
    <cofactor evidence="1">
        <name>Mg(2+)</name>
        <dbReference type="ChEBI" id="CHEBI:18420"/>
    </cofactor>
</comment>